<evidence type="ECO:0000256" key="1">
    <source>
        <dbReference type="SAM" id="Phobius"/>
    </source>
</evidence>
<reference evidence="2 3" key="1">
    <citation type="submission" date="2023-02" db="EMBL/GenBank/DDBJ databases">
        <title>Genome sequence of Lacticaseibacillus sp. KACC 23028.</title>
        <authorList>
            <person name="Kim S."/>
            <person name="Heo J."/>
            <person name="Kwon S.-W."/>
        </authorList>
    </citation>
    <scope>NUCLEOTIDE SEQUENCE [LARGE SCALE GENOMIC DNA]</scope>
    <source>
        <strain evidence="2 3">KACC 23028</strain>
    </source>
</reference>
<dbReference type="RefSeq" id="WP_274260006.1">
    <property type="nucleotide sequence ID" value="NZ_CP117884.1"/>
</dbReference>
<protein>
    <submittedName>
        <fullName evidence="2">DUF805 domain-containing protein</fullName>
    </submittedName>
</protein>
<dbReference type="PANTHER" id="PTHR34980:SF2">
    <property type="entry name" value="INNER MEMBRANE PROTEIN YHAH-RELATED"/>
    <property type="match status" value="1"/>
</dbReference>
<organism evidence="2 3">
    <name type="scientific">Lacticaseibacillus pabuli</name>
    <dbReference type="NCBI Taxonomy" id="3025672"/>
    <lineage>
        <taxon>Bacteria</taxon>
        <taxon>Bacillati</taxon>
        <taxon>Bacillota</taxon>
        <taxon>Bacilli</taxon>
        <taxon>Lactobacillales</taxon>
        <taxon>Lactobacillaceae</taxon>
        <taxon>Lacticaseibacillus</taxon>
    </lineage>
</organism>
<keyword evidence="1" id="KW-0472">Membrane</keyword>
<feature type="transmembrane region" description="Helical" evidence="1">
    <location>
        <begin position="73"/>
        <end position="96"/>
    </location>
</feature>
<evidence type="ECO:0000313" key="2">
    <source>
        <dbReference type="EMBL" id="WDF82507.1"/>
    </source>
</evidence>
<feature type="transmembrane region" description="Helical" evidence="1">
    <location>
        <begin position="108"/>
        <end position="127"/>
    </location>
</feature>
<dbReference type="Pfam" id="PF05656">
    <property type="entry name" value="DUF805"/>
    <property type="match status" value="1"/>
</dbReference>
<dbReference type="InterPro" id="IPR008523">
    <property type="entry name" value="DUF805"/>
</dbReference>
<sequence>MNENQRVGMFRALQLFFKNYANFTGRSKRSEYWWMFLWNLIVGVVAIVAVIGVLATVGFAFNPSHIPGSVFGALLGVIVVVFIVGLAVLVPSIALAARRYRDAGISPWWLLVTMLLANILSASDQFINGSMSNTLVMIGGVLGIVHLVICALKSKPEEA</sequence>
<accession>A0ABY7WU58</accession>
<feature type="transmembrane region" description="Helical" evidence="1">
    <location>
        <begin position="133"/>
        <end position="152"/>
    </location>
</feature>
<keyword evidence="1" id="KW-0812">Transmembrane</keyword>
<dbReference type="PANTHER" id="PTHR34980">
    <property type="entry name" value="INNER MEMBRANE PROTEIN-RELATED-RELATED"/>
    <property type="match status" value="1"/>
</dbReference>
<keyword evidence="1" id="KW-1133">Transmembrane helix</keyword>
<dbReference type="EMBL" id="CP117884">
    <property type="protein sequence ID" value="WDF82507.1"/>
    <property type="molecule type" value="Genomic_DNA"/>
</dbReference>
<evidence type="ECO:0000313" key="3">
    <source>
        <dbReference type="Proteomes" id="UP001220377"/>
    </source>
</evidence>
<proteinExistence type="predicted"/>
<dbReference type="Proteomes" id="UP001220377">
    <property type="component" value="Chromosome"/>
</dbReference>
<keyword evidence="3" id="KW-1185">Reference proteome</keyword>
<gene>
    <name evidence="2" type="ORF">PQ472_11520</name>
</gene>
<name>A0ABY7WU58_9LACO</name>
<feature type="transmembrane region" description="Helical" evidence="1">
    <location>
        <begin position="36"/>
        <end position="61"/>
    </location>
</feature>